<dbReference type="OrthoDB" id="9780606at2"/>
<evidence type="ECO:0000259" key="1">
    <source>
        <dbReference type="Pfam" id="PF12705"/>
    </source>
</evidence>
<keyword evidence="2" id="KW-0378">Hydrolase</keyword>
<sequence length="1001" mass="108661">MNPKVYSIAAHRGFADALVAGLVPRYSEGELGLARLTLLLPSRRAVRTVTEAFVRHSGSTDKPGMLLPRMAVVGDLDLDETLGPLLDPLGAADIPPAADPTRRWLRLAHYLREVEGAEAGKGAALLRRAWELGRTMDRLLVEGIAPLDLMSERVIGIVGDLAGHWTDNTRTFLKVQQYWIAELAERGEIDAPERRNRLFEHAAEAWRAAPPSYPIVAAGVTSASPALAELLRVVSALPGGSVVLPDFDLALAGDVWEELGVAGKPEHAEEPPFGRSDAVTHPQYHLKLLLNRMGIAREEVSAWHRSGYGASPAERSTVISNLFLPPRASAAWVGLPAEKRRLSGVRLMESTHPEQEAQAIAVLIREALEVPERRVALMTPDRGLAGRVVAHLTRWGIEADDTAGRPLAQTAAGRLMLLLAEVLAEQAAPVPLIALLVHPLAGGGEGRARWLEAARKLDLALRGPRPGAGLASLGQIAGQEKLDAWWAGVDAVLTPLFALREGEPLEAMLGVLVDAAEALCGEAIWAGADGRSLSALVEELRAAAGSAGTLFDPRELHAMLRDAMDRVSVRPPWGGHPRVSIYGLLEARMSRADLVICGGLVEGVWPASPSQDALLPPAVLRALGVPGADFRIGLAAHDLAAALGAPEVVLSWALRDAGGPVIPSRFVLRVKALLGEQVERHVESEALRLARMIDDAPPVAGHPRPQPMPSAEQRRVDLAVTGLDRLRGDPYEFYANAILRLRKLDALDAEPSAAWKGEVAHRILEDWHKAGEPVDGLHAIAQAVLTEKNAHPLMRALWWPRLSEALKTFHKLVLEHKTAGRKVVASEAWGDMRYRDIRIHGRADRIDQLPDGALAVVDYKTGSPPTPKRVEEGFALQLGLIALIAQAGGFKDMQGREIAGIADKFEYWSMAKKKDAIGYTTTPLKEGKKRSGIEPDDFLPETERYLNDALDRWILGKEPFTARLNPELGSYADYDQLMRLDEWITSLGTRERRESAGEDAA</sequence>
<dbReference type="EMBL" id="ATHL01000123">
    <property type="protein sequence ID" value="EQB09950.1"/>
    <property type="molecule type" value="Genomic_DNA"/>
</dbReference>
<dbReference type="InterPro" id="IPR014153">
    <property type="entry name" value="Ds_break_AddB"/>
</dbReference>
<protein>
    <submittedName>
        <fullName evidence="2">Helicase</fullName>
    </submittedName>
</protein>
<evidence type="ECO:0000313" key="3">
    <source>
        <dbReference type="Proteomes" id="UP000015527"/>
    </source>
</evidence>
<dbReference type="PATRIC" id="fig|1096930.3.peg.3607"/>
<dbReference type="eggNOG" id="COG3893">
    <property type="taxonomic scope" value="Bacteria"/>
</dbReference>
<organism evidence="2 3">
    <name type="scientific">Novosphingobium lindaniclasticum LE124</name>
    <dbReference type="NCBI Taxonomy" id="1096930"/>
    <lineage>
        <taxon>Bacteria</taxon>
        <taxon>Pseudomonadati</taxon>
        <taxon>Pseudomonadota</taxon>
        <taxon>Alphaproteobacteria</taxon>
        <taxon>Sphingomonadales</taxon>
        <taxon>Sphingomonadaceae</taxon>
        <taxon>Novosphingobium</taxon>
    </lineage>
</organism>
<feature type="domain" description="PD-(D/E)XK endonuclease-like" evidence="1">
    <location>
        <begin position="718"/>
        <end position="956"/>
    </location>
</feature>
<dbReference type="RefSeq" id="WP_021235406.1">
    <property type="nucleotide sequence ID" value="NZ_ATHL01000123.1"/>
</dbReference>
<keyword evidence="2" id="KW-0067">ATP-binding</keyword>
<dbReference type="InterPro" id="IPR011604">
    <property type="entry name" value="PDDEXK-like_dom_sf"/>
</dbReference>
<dbReference type="AlphaFoldDB" id="T0IE43"/>
<name>T0IE43_9SPHN</name>
<evidence type="ECO:0000313" key="2">
    <source>
        <dbReference type="EMBL" id="EQB09950.1"/>
    </source>
</evidence>
<dbReference type="eggNOG" id="COG2887">
    <property type="taxonomic scope" value="Bacteria"/>
</dbReference>
<dbReference type="Gene3D" id="3.90.320.10">
    <property type="match status" value="1"/>
</dbReference>
<dbReference type="InterPro" id="IPR038726">
    <property type="entry name" value="PDDEXK_AddAB-type"/>
</dbReference>
<dbReference type="NCBIfam" id="TIGR02786">
    <property type="entry name" value="addB_alphas"/>
    <property type="match status" value="1"/>
</dbReference>
<dbReference type="Proteomes" id="UP000015527">
    <property type="component" value="Unassembled WGS sequence"/>
</dbReference>
<keyword evidence="2" id="KW-0347">Helicase</keyword>
<dbReference type="InterPro" id="IPR027417">
    <property type="entry name" value="P-loop_NTPase"/>
</dbReference>
<comment type="caution">
    <text evidence="2">The sequence shown here is derived from an EMBL/GenBank/DDBJ whole genome shotgun (WGS) entry which is preliminary data.</text>
</comment>
<proteinExistence type="predicted"/>
<dbReference type="Pfam" id="PF12705">
    <property type="entry name" value="PDDEXK_1"/>
    <property type="match status" value="1"/>
</dbReference>
<dbReference type="SUPFAM" id="SSF52980">
    <property type="entry name" value="Restriction endonuclease-like"/>
    <property type="match status" value="1"/>
</dbReference>
<gene>
    <name evidence="2" type="ORF">L284_18235</name>
</gene>
<dbReference type="InterPro" id="IPR011335">
    <property type="entry name" value="Restrct_endonuc-II-like"/>
</dbReference>
<dbReference type="GO" id="GO:0004386">
    <property type="term" value="F:helicase activity"/>
    <property type="evidence" value="ECO:0007669"/>
    <property type="project" value="UniProtKB-KW"/>
</dbReference>
<dbReference type="SUPFAM" id="SSF52540">
    <property type="entry name" value="P-loop containing nucleoside triphosphate hydrolases"/>
    <property type="match status" value="1"/>
</dbReference>
<keyword evidence="2" id="KW-0547">Nucleotide-binding</keyword>
<keyword evidence="3" id="KW-1185">Reference proteome</keyword>
<reference evidence="2 3" key="1">
    <citation type="journal article" date="2013" name="Genome Announc.">
        <title>Genome Sequence of Novosphingobium lindaniclasticum LE124T, Isolated from a Hexachlorocyclohexane Dumpsite.</title>
        <authorList>
            <person name="Saxena A."/>
            <person name="Nayyar N."/>
            <person name="Sangwan N."/>
            <person name="Kumari R."/>
            <person name="Khurana J.P."/>
            <person name="Lal R."/>
        </authorList>
    </citation>
    <scope>NUCLEOTIDE SEQUENCE [LARGE SCALE GENOMIC DNA]</scope>
    <source>
        <strain evidence="2 3">LE124</strain>
    </source>
</reference>
<accession>T0IE43</accession>